<dbReference type="AlphaFoldDB" id="A0A2T4H8H7"/>
<keyword evidence="3" id="KW-1185">Reference proteome</keyword>
<accession>A0A2T4H8H7</accession>
<dbReference type="InterPro" id="IPR010730">
    <property type="entry name" value="HET"/>
</dbReference>
<protein>
    <recommendedName>
        <fullName evidence="1">Heterokaryon incompatibility domain-containing protein</fullName>
    </recommendedName>
</protein>
<proteinExistence type="predicted"/>
<dbReference type="EMBL" id="PVEM01000001">
    <property type="protein sequence ID" value="PTD12118.1"/>
    <property type="molecule type" value="Genomic_DNA"/>
</dbReference>
<dbReference type="OMA" id="VTNAHIN"/>
<feature type="domain" description="Heterokaryon incompatibility" evidence="1">
    <location>
        <begin position="130"/>
        <end position="289"/>
    </location>
</feature>
<reference evidence="2 3" key="1">
    <citation type="submission" date="2018-02" db="EMBL/GenBank/DDBJ databases">
        <title>Fusarium culmorum secondary metabolites in fungal-bacterial-plant interactions.</title>
        <authorList>
            <person name="Schmidt R."/>
        </authorList>
    </citation>
    <scope>NUCLEOTIDE SEQUENCE [LARGE SCALE GENOMIC DNA]</scope>
    <source>
        <strain evidence="2 3">PV</strain>
    </source>
</reference>
<evidence type="ECO:0000313" key="3">
    <source>
        <dbReference type="Proteomes" id="UP000241587"/>
    </source>
</evidence>
<organism evidence="2 3">
    <name type="scientific">Fusarium culmorum</name>
    <dbReference type="NCBI Taxonomy" id="5516"/>
    <lineage>
        <taxon>Eukaryota</taxon>
        <taxon>Fungi</taxon>
        <taxon>Dikarya</taxon>
        <taxon>Ascomycota</taxon>
        <taxon>Pezizomycotina</taxon>
        <taxon>Sordariomycetes</taxon>
        <taxon>Hypocreomycetidae</taxon>
        <taxon>Hypocreales</taxon>
        <taxon>Nectriaceae</taxon>
        <taxon>Fusarium</taxon>
    </lineage>
</organism>
<evidence type="ECO:0000259" key="1">
    <source>
        <dbReference type="Pfam" id="PF06985"/>
    </source>
</evidence>
<dbReference type="Pfam" id="PF06985">
    <property type="entry name" value="HET"/>
    <property type="match status" value="1"/>
</dbReference>
<dbReference type="PANTHER" id="PTHR33112:SF11">
    <property type="entry name" value="HETEROKARYON INCOMPATIBILITY DOMAIN-CONTAINING PROTEIN"/>
    <property type="match status" value="1"/>
</dbReference>
<dbReference type="OrthoDB" id="5362512at2759"/>
<dbReference type="PANTHER" id="PTHR33112">
    <property type="entry name" value="DOMAIN PROTEIN, PUTATIVE-RELATED"/>
    <property type="match status" value="1"/>
</dbReference>
<gene>
    <name evidence="2" type="ORF">FCULG_00004921</name>
</gene>
<dbReference type="Proteomes" id="UP000241587">
    <property type="component" value="Unassembled WGS sequence"/>
</dbReference>
<comment type="caution">
    <text evidence="2">The sequence shown here is derived from an EMBL/GenBank/DDBJ whole genome shotgun (WGS) entry which is preliminary data.</text>
</comment>
<name>A0A2T4H8H7_FUSCU</name>
<evidence type="ECO:0000313" key="2">
    <source>
        <dbReference type="EMBL" id="PTD12118.1"/>
    </source>
</evidence>
<sequence>MLCQRCQELFTLAAELSDSDALPHQTCIEDWKASIESICMICATVWFQYTPDEQEKLSQLEGYEFETYGLLNIFVSVGDNSEFDLEFELGPSVAEVVGFPRRTIEFKARREEDPVICLVETSKVTPTGPYMTLSHSWGKGHIITLNKHSYQDLLRGMPLSSLPPTFRDACIITRQVGVNYLWIDALCIFQDKDDLSDWSMEASLMHKVYSFSYCNIVAAENKDSSEPIFRTRDPKRLIPPTTETLVRNRLCSSQVDEPSSSNKYIVDYGGSWSPVTNAHINTRGWVMQERLLSPRALHFVAFSAVARLYASYLLDEYVAGMWRKNLHNDLLWYGCDNYEDVPSRYEPYIAPSWSWASYKGKVFMMNYEHDRVEYLCEVDDCKLEHVTDDEMGAVRSGWLRLSGHLRQLKLLRRASEGNDMWSLAIDNIEYDPQQYRDGETANLWSSIWLDEPQTDFDEESKGGNLYCMLARHHLFNDTGDASNMWDFLLFQPVDPSRAIFRRIGIARTRTGKVNNPYPISSVNGGASSESVKDGHDTTTLPCAAYPGGVHSIYVI</sequence>